<name>A0ABT9D1S6_9MOLU</name>
<comment type="caution">
    <text evidence="2">The sequence shown here is derived from an EMBL/GenBank/DDBJ whole genome shotgun (WGS) entry which is preliminary data.</text>
</comment>
<gene>
    <name evidence="2" type="ORF">OC698_03000</name>
</gene>
<keyword evidence="3" id="KW-1185">Reference proteome</keyword>
<keyword evidence="1" id="KW-0472">Membrane</keyword>
<keyword evidence="1" id="KW-1133">Transmembrane helix</keyword>
<sequence length="71" mass="8175">MIDKNLDQINNEKNNIFEKKSSNNNVKIIKEISSSKKTLPRSFGLKYVTSLFVASFGIVRVFVSKMIFAFR</sequence>
<dbReference type="RefSeq" id="WP_304513208.1">
    <property type="nucleotide sequence ID" value="NZ_JAOSIT010000058.1"/>
</dbReference>
<reference evidence="2 3" key="1">
    <citation type="journal article" date="2023" name="Int. J. Syst. Evol. Microbiol.">
        <title>The observation of taxonomic boundaries for the 16SrII and 16SrXXV phytoplasmas using genome-based delimitation.</title>
        <authorList>
            <person name="Rodrigues Jardim B."/>
            <person name="Tran-Nguyen L.T.T."/>
            <person name="Gambley C."/>
            <person name="Al-Sadi A.M."/>
            <person name="Al-Subhi A.M."/>
            <person name="Foissac X."/>
            <person name="Salar P."/>
            <person name="Cai H."/>
            <person name="Yang J.Y."/>
            <person name="Davis R."/>
            <person name="Jones L."/>
            <person name="Rodoni B."/>
            <person name="Constable F.E."/>
        </authorList>
    </citation>
    <scope>NUCLEOTIDE SEQUENCE [LARGE SCALE GENOMIC DNA]</scope>
    <source>
        <strain evidence="2">BAWM-BFA-CoWB</strain>
    </source>
</reference>
<protein>
    <submittedName>
        <fullName evidence="2">Uncharacterized protein</fullName>
    </submittedName>
</protein>
<dbReference type="EMBL" id="JAOSIT010000058">
    <property type="protein sequence ID" value="MDO8057633.1"/>
    <property type="molecule type" value="Genomic_DNA"/>
</dbReference>
<evidence type="ECO:0000256" key="1">
    <source>
        <dbReference type="SAM" id="Phobius"/>
    </source>
</evidence>
<evidence type="ECO:0000313" key="2">
    <source>
        <dbReference type="EMBL" id="MDO8057633.1"/>
    </source>
</evidence>
<evidence type="ECO:0000313" key="3">
    <source>
        <dbReference type="Proteomes" id="UP001170666"/>
    </source>
</evidence>
<dbReference type="Proteomes" id="UP001170666">
    <property type="component" value="Unassembled WGS sequence"/>
</dbReference>
<accession>A0ABT9D1S6</accession>
<feature type="transmembrane region" description="Helical" evidence="1">
    <location>
        <begin position="44"/>
        <end position="63"/>
    </location>
</feature>
<organism evidence="2 3">
    <name type="scientific">Candidatus Phytoplasma gossypii</name>
    <dbReference type="NCBI Taxonomy" id="2982629"/>
    <lineage>
        <taxon>Bacteria</taxon>
        <taxon>Bacillati</taxon>
        <taxon>Mycoplasmatota</taxon>
        <taxon>Mollicutes</taxon>
        <taxon>Acholeplasmatales</taxon>
        <taxon>Acholeplasmataceae</taxon>
        <taxon>Candidatus Phytoplasma</taxon>
        <taxon>16SrII (Peanut WB group)</taxon>
    </lineage>
</organism>
<proteinExistence type="predicted"/>
<keyword evidence="1" id="KW-0812">Transmembrane</keyword>